<feature type="transmembrane region" description="Helical" evidence="1">
    <location>
        <begin position="84"/>
        <end position="109"/>
    </location>
</feature>
<keyword evidence="1" id="KW-1133">Transmembrane helix</keyword>
<keyword evidence="1" id="KW-0472">Membrane</keyword>
<evidence type="ECO:0000313" key="2">
    <source>
        <dbReference type="EMBL" id="WWD84010.1"/>
    </source>
</evidence>
<evidence type="ECO:0000256" key="1">
    <source>
        <dbReference type="SAM" id="Phobius"/>
    </source>
</evidence>
<evidence type="ECO:0000313" key="3">
    <source>
        <dbReference type="Proteomes" id="UP001348492"/>
    </source>
</evidence>
<keyword evidence="3" id="KW-1185">Reference proteome</keyword>
<feature type="transmembrane region" description="Helical" evidence="1">
    <location>
        <begin position="12"/>
        <end position="30"/>
    </location>
</feature>
<proteinExistence type="predicted"/>
<feature type="transmembrane region" description="Helical" evidence="1">
    <location>
        <begin position="115"/>
        <end position="134"/>
    </location>
</feature>
<keyword evidence="1" id="KW-0812">Transmembrane</keyword>
<organism evidence="2 3">
    <name type="scientific">Terrisporobacter glycolicus ATCC 14880 = DSM 1288</name>
    <dbReference type="NCBI Taxonomy" id="1121315"/>
    <lineage>
        <taxon>Bacteria</taxon>
        <taxon>Bacillati</taxon>
        <taxon>Bacillota</taxon>
        <taxon>Clostridia</taxon>
        <taxon>Peptostreptococcales</taxon>
        <taxon>Peptostreptococcaceae</taxon>
        <taxon>Terrisporobacter</taxon>
    </lineage>
</organism>
<protein>
    <submittedName>
        <fullName evidence="2">Uncharacterized protein</fullName>
    </submittedName>
</protein>
<reference evidence="2 3" key="1">
    <citation type="journal article" date="2023" name="PLoS ONE">
        <title>Genome-based metabolic and phylogenomic analysis of three Terrisporobacter species.</title>
        <authorList>
            <person name="Boer T."/>
            <person name="Bengelsdorf F.R."/>
            <person name="Bomeke M."/>
            <person name="Daniel R."/>
            <person name="Poehlein A."/>
        </authorList>
    </citation>
    <scope>NUCLEOTIDE SEQUENCE [LARGE SCALE GENOMIC DNA]</scope>
    <source>
        <strain evidence="2 3">DSM 1288</strain>
    </source>
</reference>
<feature type="transmembrane region" description="Helical" evidence="1">
    <location>
        <begin position="42"/>
        <end position="63"/>
    </location>
</feature>
<dbReference type="Proteomes" id="UP001348492">
    <property type="component" value="Chromosome"/>
</dbReference>
<sequence>MKKINRISSFVYINMSILIISIFLNFISIFNDSNSLKKNTIIVSLLITMLIIIFVILPILKISKIAPEKSPSFRIESDKENISTFINIVVEAYTILVVLLIVALVFMLFANLISVKIVLSIISVLFIPAIYVMVRVGGIEEKK</sequence>
<dbReference type="RefSeq" id="WP_018590517.1">
    <property type="nucleotide sequence ID" value="NZ_CP117523.1"/>
</dbReference>
<accession>A0ABZ2EVQ8</accession>
<name>A0ABZ2EVQ8_9FIRM</name>
<dbReference type="EMBL" id="CP117523">
    <property type="protein sequence ID" value="WWD84010.1"/>
    <property type="molecule type" value="Genomic_DNA"/>
</dbReference>
<gene>
    <name evidence="2" type="ORF">TEGL_24320</name>
</gene>